<gene>
    <name evidence="1" type="ORF">J3492_04660</name>
</gene>
<sequence length="182" mass="20731">MEQIIILFFALTSFFGIENNIIAADKTTVTIHPQSQQIEIVQEDLFAIIRSEADLALAREQWSGVSAMTKSDATWAQALDGFTTKTLSLVSLDNQIQPQLMLSYSDEQALRAMGVWYDAKKNQFSVNHVQHDNLQTEDGKLIGNYWVFDGDETFSFTIEPFKKMPEKYQKFKQPLSQVLAEI</sequence>
<evidence type="ECO:0000313" key="2">
    <source>
        <dbReference type="Proteomes" id="UP000664554"/>
    </source>
</evidence>
<accession>A0ABS3NM62</accession>
<dbReference type="EMBL" id="JAGBKM010000005">
    <property type="protein sequence ID" value="MBO1530502.1"/>
    <property type="molecule type" value="Genomic_DNA"/>
</dbReference>
<reference evidence="1 2" key="1">
    <citation type="submission" date="2021-03" db="EMBL/GenBank/DDBJ databases">
        <authorList>
            <person name="Shang D.-D."/>
            <person name="Du Z.-J."/>
            <person name="Chen G.-J."/>
        </authorList>
    </citation>
    <scope>NUCLEOTIDE SEQUENCE [LARGE SCALE GENOMIC DNA]</scope>
    <source>
        <strain evidence="1 2">F1192</strain>
    </source>
</reference>
<name>A0ABS3NM62_9GAMM</name>
<evidence type="ECO:0008006" key="3">
    <source>
        <dbReference type="Google" id="ProtNLM"/>
    </source>
</evidence>
<proteinExistence type="predicted"/>
<comment type="caution">
    <text evidence="1">The sequence shown here is derived from an EMBL/GenBank/DDBJ whole genome shotgun (WGS) entry which is preliminary data.</text>
</comment>
<dbReference type="Proteomes" id="UP000664554">
    <property type="component" value="Unassembled WGS sequence"/>
</dbReference>
<organism evidence="1 2">
    <name type="scientific">Psychrobacter coccoides</name>
    <dbReference type="NCBI Taxonomy" id="2818440"/>
    <lineage>
        <taxon>Bacteria</taxon>
        <taxon>Pseudomonadati</taxon>
        <taxon>Pseudomonadota</taxon>
        <taxon>Gammaproteobacteria</taxon>
        <taxon>Moraxellales</taxon>
        <taxon>Moraxellaceae</taxon>
        <taxon>Psychrobacter</taxon>
    </lineage>
</organism>
<evidence type="ECO:0000313" key="1">
    <source>
        <dbReference type="EMBL" id="MBO1530502.1"/>
    </source>
</evidence>
<protein>
    <recommendedName>
        <fullName evidence="3">Orphan protein</fullName>
    </recommendedName>
</protein>
<dbReference type="RefSeq" id="WP_207990378.1">
    <property type="nucleotide sequence ID" value="NZ_JAGBKM010000005.1"/>
</dbReference>
<keyword evidence="2" id="KW-1185">Reference proteome</keyword>